<dbReference type="Proteomes" id="UP000789396">
    <property type="component" value="Unassembled WGS sequence"/>
</dbReference>
<proteinExistence type="predicted"/>
<feature type="non-terminal residue" evidence="1">
    <location>
        <position position="1"/>
    </location>
</feature>
<dbReference type="SUPFAM" id="SSF50494">
    <property type="entry name" value="Trypsin-like serine proteases"/>
    <property type="match status" value="1"/>
</dbReference>
<evidence type="ECO:0000313" key="1">
    <source>
        <dbReference type="EMBL" id="CAG8756475.1"/>
    </source>
</evidence>
<comment type="caution">
    <text evidence="1">The sequence shown here is derived from an EMBL/GenBank/DDBJ whole genome shotgun (WGS) entry which is preliminary data.</text>
</comment>
<name>A0A9N9J0E9_9GLOM</name>
<dbReference type="AlphaFoldDB" id="A0A9N9J0E9"/>
<dbReference type="OrthoDB" id="10037376at2759"/>
<gene>
    <name evidence="1" type="ORF">RFULGI_LOCUS13987</name>
</gene>
<accession>A0A9N9J0E9</accession>
<dbReference type="Gene3D" id="2.40.10.10">
    <property type="entry name" value="Trypsin-like serine proteases"/>
    <property type="match status" value="1"/>
</dbReference>
<protein>
    <submittedName>
        <fullName evidence="1">1620_t:CDS:1</fullName>
    </submittedName>
</protein>
<keyword evidence="2" id="KW-1185">Reference proteome</keyword>
<reference evidence="1" key="1">
    <citation type="submission" date="2021-06" db="EMBL/GenBank/DDBJ databases">
        <authorList>
            <person name="Kallberg Y."/>
            <person name="Tangrot J."/>
            <person name="Rosling A."/>
        </authorList>
    </citation>
    <scope>NUCLEOTIDE SEQUENCE</scope>
    <source>
        <strain evidence="1">IN212</strain>
    </source>
</reference>
<dbReference type="InterPro" id="IPR009003">
    <property type="entry name" value="Peptidase_S1_PA"/>
</dbReference>
<sequence>KTFSIEDTENAINYWTQERMLNAKPLHLRNSPPRFKNKDIKNTKKGTDLVNINDVIIAEDDNPRAVGALFMKNNGQDSICTASLIATDERNSGMTAAHCLTNRGSHSSSIAIPIMYIISAGEYDDYAAFRLDFQGTTPKDPVPIVTFGYPSDGDMD</sequence>
<dbReference type="EMBL" id="CAJVPZ010038914">
    <property type="protein sequence ID" value="CAG8756475.1"/>
    <property type="molecule type" value="Genomic_DNA"/>
</dbReference>
<evidence type="ECO:0000313" key="2">
    <source>
        <dbReference type="Proteomes" id="UP000789396"/>
    </source>
</evidence>
<dbReference type="InterPro" id="IPR043504">
    <property type="entry name" value="Peptidase_S1_PA_chymotrypsin"/>
</dbReference>
<organism evidence="1 2">
    <name type="scientific">Racocetra fulgida</name>
    <dbReference type="NCBI Taxonomy" id="60492"/>
    <lineage>
        <taxon>Eukaryota</taxon>
        <taxon>Fungi</taxon>
        <taxon>Fungi incertae sedis</taxon>
        <taxon>Mucoromycota</taxon>
        <taxon>Glomeromycotina</taxon>
        <taxon>Glomeromycetes</taxon>
        <taxon>Diversisporales</taxon>
        <taxon>Gigasporaceae</taxon>
        <taxon>Racocetra</taxon>
    </lineage>
</organism>
<feature type="non-terminal residue" evidence="1">
    <location>
        <position position="156"/>
    </location>
</feature>